<dbReference type="InterPro" id="IPR017441">
    <property type="entry name" value="Protein_kinase_ATP_BS"/>
</dbReference>
<dbReference type="EC" id="2.7.11.1" evidence="1"/>
<evidence type="ECO:0000256" key="3">
    <source>
        <dbReference type="ARBA" id="ARBA00022679"/>
    </source>
</evidence>
<evidence type="ECO:0000256" key="1">
    <source>
        <dbReference type="ARBA" id="ARBA00012513"/>
    </source>
</evidence>
<sequence length="337" mass="35867">MIDLQPDAEFAGYTIERRLGAGGWGTVYLAKDPRPSQFVALKLLTHNAGGDEARQRFIREGDLASRLEHPNIVTIHDRGVEDGIMWISMQYVPGTDASALTVPLVAERALWIGAGIAAALDYAHREGILHRDVKPSNILLGLEDGRPEQVALTDFGVARLYQDSAHLTATGAVIGTGAFVSPEQVSGAPIGHRSDQYSLACTLFQLFTGHGVFAIKDAIALMAAHVQQPPRTISDVRADLGVLDPVFARALSKQPDDRFDSCTEFVTAIERALDAGAAAGVPATGLQPVFPPTPPPQDQVTQVGGPTNTPTMPSAAVGRAPGESETVRDRADRSGLR</sequence>
<evidence type="ECO:0000256" key="6">
    <source>
        <dbReference type="ARBA" id="ARBA00022840"/>
    </source>
</evidence>
<evidence type="ECO:0000259" key="9">
    <source>
        <dbReference type="PROSITE" id="PS50011"/>
    </source>
</evidence>
<reference evidence="10 11" key="1">
    <citation type="submission" date="2021-06" db="EMBL/GenBank/DDBJ databases">
        <title>Actinomycetes sequencing.</title>
        <authorList>
            <person name="Shan Q."/>
        </authorList>
    </citation>
    <scope>NUCLEOTIDE SEQUENCE [LARGE SCALE GENOMIC DNA]</scope>
    <source>
        <strain evidence="10 11">NEAU-G5</strain>
    </source>
</reference>
<evidence type="ECO:0000256" key="2">
    <source>
        <dbReference type="ARBA" id="ARBA00022527"/>
    </source>
</evidence>
<feature type="binding site" evidence="7">
    <location>
        <position position="42"/>
    </location>
    <ligand>
        <name>ATP</name>
        <dbReference type="ChEBI" id="CHEBI:30616"/>
    </ligand>
</feature>
<dbReference type="EMBL" id="JAHKNI010000010">
    <property type="protein sequence ID" value="MBU3065365.1"/>
    <property type="molecule type" value="Genomic_DNA"/>
</dbReference>
<dbReference type="Proteomes" id="UP000733379">
    <property type="component" value="Unassembled WGS sequence"/>
</dbReference>
<dbReference type="SMART" id="SM00220">
    <property type="entry name" value="S_TKc"/>
    <property type="match status" value="1"/>
</dbReference>
<dbReference type="SUPFAM" id="SSF56112">
    <property type="entry name" value="Protein kinase-like (PK-like)"/>
    <property type="match status" value="1"/>
</dbReference>
<dbReference type="CDD" id="cd14014">
    <property type="entry name" value="STKc_PknB_like"/>
    <property type="match status" value="1"/>
</dbReference>
<dbReference type="PANTHER" id="PTHR43289">
    <property type="entry name" value="MITOGEN-ACTIVATED PROTEIN KINASE KINASE KINASE 20-RELATED"/>
    <property type="match status" value="1"/>
</dbReference>
<organism evidence="10 11">
    <name type="scientific">Nocardia albiluteola</name>
    <dbReference type="NCBI Taxonomy" id="2842303"/>
    <lineage>
        <taxon>Bacteria</taxon>
        <taxon>Bacillati</taxon>
        <taxon>Actinomycetota</taxon>
        <taxon>Actinomycetes</taxon>
        <taxon>Mycobacteriales</taxon>
        <taxon>Nocardiaceae</taxon>
        <taxon>Nocardia</taxon>
    </lineage>
</organism>
<evidence type="ECO:0000256" key="7">
    <source>
        <dbReference type="PROSITE-ProRule" id="PRU10141"/>
    </source>
</evidence>
<dbReference type="InterPro" id="IPR008271">
    <property type="entry name" value="Ser/Thr_kinase_AS"/>
</dbReference>
<dbReference type="GO" id="GO:0004674">
    <property type="term" value="F:protein serine/threonine kinase activity"/>
    <property type="evidence" value="ECO:0007669"/>
    <property type="project" value="UniProtKB-KW"/>
</dbReference>
<protein>
    <recommendedName>
        <fullName evidence="1">non-specific serine/threonine protein kinase</fullName>
        <ecNumber evidence="1">2.7.11.1</ecNumber>
    </recommendedName>
</protein>
<dbReference type="InterPro" id="IPR000719">
    <property type="entry name" value="Prot_kinase_dom"/>
</dbReference>
<dbReference type="PANTHER" id="PTHR43289:SF6">
    <property type="entry name" value="SERINE_THREONINE-PROTEIN KINASE NEKL-3"/>
    <property type="match status" value="1"/>
</dbReference>
<evidence type="ECO:0000313" key="10">
    <source>
        <dbReference type="EMBL" id="MBU3065365.1"/>
    </source>
</evidence>
<keyword evidence="3" id="KW-0808">Transferase</keyword>
<comment type="caution">
    <text evidence="10">The sequence shown here is derived from an EMBL/GenBank/DDBJ whole genome shotgun (WGS) entry which is preliminary data.</text>
</comment>
<name>A0ABS6B7L9_9NOCA</name>
<dbReference type="Gene3D" id="1.10.510.10">
    <property type="entry name" value="Transferase(Phosphotransferase) domain 1"/>
    <property type="match status" value="1"/>
</dbReference>
<dbReference type="Pfam" id="PF00069">
    <property type="entry name" value="Pkinase"/>
    <property type="match status" value="1"/>
</dbReference>
<keyword evidence="11" id="KW-1185">Reference proteome</keyword>
<evidence type="ECO:0000256" key="8">
    <source>
        <dbReference type="SAM" id="MobiDB-lite"/>
    </source>
</evidence>
<feature type="region of interest" description="Disordered" evidence="8">
    <location>
        <begin position="284"/>
        <end position="337"/>
    </location>
</feature>
<feature type="compositionally biased region" description="Basic and acidic residues" evidence="8">
    <location>
        <begin position="325"/>
        <end position="337"/>
    </location>
</feature>
<proteinExistence type="predicted"/>
<evidence type="ECO:0000256" key="5">
    <source>
        <dbReference type="ARBA" id="ARBA00022777"/>
    </source>
</evidence>
<accession>A0ABS6B7L9</accession>
<dbReference type="PROSITE" id="PS50011">
    <property type="entry name" value="PROTEIN_KINASE_DOM"/>
    <property type="match status" value="1"/>
</dbReference>
<keyword evidence="4 7" id="KW-0547">Nucleotide-binding</keyword>
<gene>
    <name evidence="10" type="ORF">KO481_28035</name>
</gene>
<dbReference type="RefSeq" id="WP_215921443.1">
    <property type="nucleotide sequence ID" value="NZ_JAHKNI010000010.1"/>
</dbReference>
<dbReference type="Gene3D" id="3.30.200.20">
    <property type="entry name" value="Phosphorylase Kinase, domain 1"/>
    <property type="match status" value="1"/>
</dbReference>
<dbReference type="InterPro" id="IPR011009">
    <property type="entry name" value="Kinase-like_dom_sf"/>
</dbReference>
<keyword evidence="6 7" id="KW-0067">ATP-binding</keyword>
<dbReference type="PROSITE" id="PS00108">
    <property type="entry name" value="PROTEIN_KINASE_ST"/>
    <property type="match status" value="1"/>
</dbReference>
<evidence type="ECO:0000313" key="11">
    <source>
        <dbReference type="Proteomes" id="UP000733379"/>
    </source>
</evidence>
<keyword evidence="5 10" id="KW-0418">Kinase</keyword>
<evidence type="ECO:0000256" key="4">
    <source>
        <dbReference type="ARBA" id="ARBA00022741"/>
    </source>
</evidence>
<feature type="domain" description="Protein kinase" evidence="9">
    <location>
        <begin position="13"/>
        <end position="273"/>
    </location>
</feature>
<keyword evidence="2 10" id="KW-0723">Serine/threonine-protein kinase</keyword>
<dbReference type="PROSITE" id="PS00107">
    <property type="entry name" value="PROTEIN_KINASE_ATP"/>
    <property type="match status" value="1"/>
</dbReference>